<organism evidence="2 3">
    <name type="scientific">Macrolepiota fuliginosa MF-IS2</name>
    <dbReference type="NCBI Taxonomy" id="1400762"/>
    <lineage>
        <taxon>Eukaryota</taxon>
        <taxon>Fungi</taxon>
        <taxon>Dikarya</taxon>
        <taxon>Basidiomycota</taxon>
        <taxon>Agaricomycotina</taxon>
        <taxon>Agaricomycetes</taxon>
        <taxon>Agaricomycetidae</taxon>
        <taxon>Agaricales</taxon>
        <taxon>Agaricineae</taxon>
        <taxon>Agaricaceae</taxon>
        <taxon>Macrolepiota</taxon>
    </lineage>
</organism>
<keyword evidence="3" id="KW-1185">Reference proteome</keyword>
<proteinExistence type="predicted"/>
<dbReference type="AlphaFoldDB" id="A0A9P5XNC3"/>
<dbReference type="Proteomes" id="UP000807342">
    <property type="component" value="Unassembled WGS sequence"/>
</dbReference>
<evidence type="ECO:0000256" key="1">
    <source>
        <dbReference type="ARBA" id="ARBA00022729"/>
    </source>
</evidence>
<dbReference type="InterPro" id="IPR029058">
    <property type="entry name" value="AB_hydrolase_fold"/>
</dbReference>
<evidence type="ECO:0000313" key="2">
    <source>
        <dbReference type="EMBL" id="KAF9452861.1"/>
    </source>
</evidence>
<protein>
    <recommendedName>
        <fullName evidence="4">Peptidase S9 prolyl oligopeptidase catalytic domain-containing protein</fullName>
    </recommendedName>
</protein>
<gene>
    <name evidence="2" type="ORF">P691DRAFT_721023</name>
</gene>
<comment type="caution">
    <text evidence="2">The sequence shown here is derived from an EMBL/GenBank/DDBJ whole genome shotgun (WGS) entry which is preliminary data.</text>
</comment>
<dbReference type="SUPFAM" id="SSF53474">
    <property type="entry name" value="alpha/beta-Hydrolases"/>
    <property type="match status" value="1"/>
</dbReference>
<accession>A0A9P5XNC3</accession>
<dbReference type="PANTHER" id="PTHR43037:SF4">
    <property type="entry name" value="PEPTIDASE S9 PROLYL OLIGOPEPTIDASE CATALYTIC DOMAIN-CONTAINING PROTEIN"/>
    <property type="match status" value="1"/>
</dbReference>
<reference evidence="2" key="1">
    <citation type="submission" date="2020-11" db="EMBL/GenBank/DDBJ databases">
        <authorList>
            <consortium name="DOE Joint Genome Institute"/>
            <person name="Ahrendt S."/>
            <person name="Riley R."/>
            <person name="Andreopoulos W."/>
            <person name="Labutti K."/>
            <person name="Pangilinan J."/>
            <person name="Ruiz-Duenas F.J."/>
            <person name="Barrasa J.M."/>
            <person name="Sanchez-Garcia M."/>
            <person name="Camarero S."/>
            <person name="Miyauchi S."/>
            <person name="Serrano A."/>
            <person name="Linde D."/>
            <person name="Babiker R."/>
            <person name="Drula E."/>
            <person name="Ayuso-Fernandez I."/>
            <person name="Pacheco R."/>
            <person name="Padilla G."/>
            <person name="Ferreira P."/>
            <person name="Barriuso J."/>
            <person name="Kellner H."/>
            <person name="Castanera R."/>
            <person name="Alfaro M."/>
            <person name="Ramirez L."/>
            <person name="Pisabarro A.G."/>
            <person name="Kuo A."/>
            <person name="Tritt A."/>
            <person name="Lipzen A."/>
            <person name="He G."/>
            <person name="Yan M."/>
            <person name="Ng V."/>
            <person name="Cullen D."/>
            <person name="Martin F."/>
            <person name="Rosso M.-N."/>
            <person name="Henrissat B."/>
            <person name="Hibbett D."/>
            <person name="Martinez A.T."/>
            <person name="Grigoriev I.V."/>
        </authorList>
    </citation>
    <scope>NUCLEOTIDE SEQUENCE</scope>
    <source>
        <strain evidence="2">MF-IS2</strain>
    </source>
</reference>
<keyword evidence="1" id="KW-0732">Signal</keyword>
<dbReference type="PANTHER" id="PTHR43037">
    <property type="entry name" value="UNNAMED PRODUCT-RELATED"/>
    <property type="match status" value="1"/>
</dbReference>
<evidence type="ECO:0000313" key="3">
    <source>
        <dbReference type="Proteomes" id="UP000807342"/>
    </source>
</evidence>
<dbReference type="InterPro" id="IPR050955">
    <property type="entry name" value="Plant_Biomass_Hydrol_Est"/>
</dbReference>
<name>A0A9P5XNC3_9AGAR</name>
<dbReference type="OrthoDB" id="449091at2759"/>
<dbReference type="Gene3D" id="3.40.50.1820">
    <property type="entry name" value="alpha/beta hydrolase"/>
    <property type="match status" value="1"/>
</dbReference>
<evidence type="ECO:0008006" key="4">
    <source>
        <dbReference type="Google" id="ProtNLM"/>
    </source>
</evidence>
<dbReference type="EMBL" id="MU151067">
    <property type="protein sequence ID" value="KAF9452861.1"/>
    <property type="molecule type" value="Genomic_DNA"/>
</dbReference>
<sequence length="906" mass="101169">MMASAQLQATFRDTQDQNQWKLELSKNWDVLGPFPIHAREQQFLSPSFPIDLLKPINYEETWTSSYADNATVQWSHTQPSDDNVLEVSFPEVRWENLRRTEGWAALQHHAILRGTITLEPPPTATSEVPPVRLLVHLKQGSYFTILPADVTDRKDLIPEWYAGNIYDMERALPREVYLPTIPNSTISTNYDIFISGDYEIRLFGDPRRYNTEIPTQVIGISVEVEYIQKTLRREPSQDISCDFLDGHAFGKAIGIALRSITDRWTVTRVASENPEIHVQLKNPTRIAPSQLRIIPLTITQDKPFYGNNLLFAVTATHESGQEHHIPISMPVTQLSAVQPHEPVALKATYIFGDAMPTAFLAIPPTNKPRTSHPPILALHGAGVDIFDQSFWAQSLPRSNLSWTILPSGRTSWGLDWHGPSAQDAWDCVDALAEILGQSSSWKETAFSTGTSMILLGHSNGGQGVWHLSSRYPDRVIAIVPAAGYIKSQAYVPLTISAHFIDPALRAILESSLTPDDSDLFLTNVINKPVLVIHGGDDDNVPVWHGREAFSIVKTWASLHGITPNITMKEDEGQLHWYPSVLNNDQVKEFIQQHVEGHRSDMSETPRPFTLTVFRPEESGSLNGWKIEEVKCPGRLARLTVVPLTNSNVLDIKTINVKSFSGPTMSGSYALLRVDGQEVSLTSAARDSVRFERESLSYEWRLSITEPLTTPSAPTQLQSFLLGRGLITFILPKTASTRRLSNIMSLGSRLAYDLHLYHRLDTEMVYDDELITPTGFDWPKYNFAVIGSLKDPLIRSILGENKTPLSLRDGLLMLNGRRVRTHSGTGMILLHPHPISTEALVMLIIGESAEALERAARLFPIRTGIAVPSWVILEPTMDILGAAGISGAGIWGPDWTWNEAFSWSEVL</sequence>